<dbReference type="EMBL" id="JAAGNN010000006">
    <property type="protein sequence ID" value="KAF4088143.1"/>
    <property type="molecule type" value="Genomic_DNA"/>
</dbReference>
<evidence type="ECO:0000313" key="3">
    <source>
        <dbReference type="Proteomes" id="UP000593565"/>
    </source>
</evidence>
<evidence type="ECO:0000313" key="2">
    <source>
        <dbReference type="EMBL" id="KAF4088143.1"/>
    </source>
</evidence>
<organism evidence="2 3">
    <name type="scientific">Ameiurus melas</name>
    <name type="common">Black bullhead</name>
    <name type="synonym">Silurus melas</name>
    <dbReference type="NCBI Taxonomy" id="219545"/>
    <lineage>
        <taxon>Eukaryota</taxon>
        <taxon>Metazoa</taxon>
        <taxon>Chordata</taxon>
        <taxon>Craniata</taxon>
        <taxon>Vertebrata</taxon>
        <taxon>Euteleostomi</taxon>
        <taxon>Actinopterygii</taxon>
        <taxon>Neopterygii</taxon>
        <taxon>Teleostei</taxon>
        <taxon>Ostariophysi</taxon>
        <taxon>Siluriformes</taxon>
        <taxon>Ictaluridae</taxon>
        <taxon>Ameiurus</taxon>
    </lineage>
</organism>
<gene>
    <name evidence="2" type="ORF">AMELA_G00079210</name>
</gene>
<keyword evidence="3" id="KW-1185">Reference proteome</keyword>
<protein>
    <submittedName>
        <fullName evidence="2">Uncharacterized protein</fullName>
    </submittedName>
</protein>
<feature type="compositionally biased region" description="Basic and acidic residues" evidence="1">
    <location>
        <begin position="7"/>
        <end position="26"/>
    </location>
</feature>
<sequence>MAQEVDETTRKQMEGSAEEREREREAKRKKKLVESSTTQSAPLSAENIRCHREMLVLYCIRKLPTPRCTFSTTPELTTP</sequence>
<comment type="caution">
    <text evidence="2">The sequence shown here is derived from an EMBL/GenBank/DDBJ whole genome shotgun (WGS) entry which is preliminary data.</text>
</comment>
<dbReference type="Proteomes" id="UP000593565">
    <property type="component" value="Unassembled WGS sequence"/>
</dbReference>
<feature type="region of interest" description="Disordered" evidence="1">
    <location>
        <begin position="1"/>
        <end position="45"/>
    </location>
</feature>
<name>A0A7J6AZ54_AMEME</name>
<dbReference type="AlphaFoldDB" id="A0A7J6AZ54"/>
<proteinExistence type="predicted"/>
<accession>A0A7J6AZ54</accession>
<reference evidence="2 3" key="1">
    <citation type="submission" date="2020-02" db="EMBL/GenBank/DDBJ databases">
        <title>A chromosome-scale genome assembly of the black bullhead catfish (Ameiurus melas).</title>
        <authorList>
            <person name="Wen M."/>
            <person name="Zham M."/>
            <person name="Cabau C."/>
            <person name="Klopp C."/>
            <person name="Donnadieu C."/>
            <person name="Roques C."/>
            <person name="Bouchez O."/>
            <person name="Lampietro C."/>
            <person name="Jouanno E."/>
            <person name="Herpin A."/>
            <person name="Louis A."/>
            <person name="Berthelot C."/>
            <person name="Parey E."/>
            <person name="Roest-Crollius H."/>
            <person name="Braasch I."/>
            <person name="Postlethwait J."/>
            <person name="Robinson-Rechavi M."/>
            <person name="Echchiki A."/>
            <person name="Begum T."/>
            <person name="Montfort J."/>
            <person name="Schartl M."/>
            <person name="Bobe J."/>
            <person name="Guiguen Y."/>
        </authorList>
    </citation>
    <scope>NUCLEOTIDE SEQUENCE [LARGE SCALE GENOMIC DNA]</scope>
    <source>
        <strain evidence="2">M_S1</strain>
        <tissue evidence="2">Blood</tissue>
    </source>
</reference>
<evidence type="ECO:0000256" key="1">
    <source>
        <dbReference type="SAM" id="MobiDB-lite"/>
    </source>
</evidence>